<organism evidence="1 2">
    <name type="scientific">Rhizorhapis suberifaciens</name>
    <name type="common">corky root of lettuce</name>
    <dbReference type="NCBI Taxonomy" id="13656"/>
    <lineage>
        <taxon>Bacteria</taxon>
        <taxon>Pseudomonadati</taxon>
        <taxon>Pseudomonadota</taxon>
        <taxon>Alphaproteobacteria</taxon>
        <taxon>Sphingomonadales</taxon>
        <taxon>Sphingomonadaceae</taxon>
        <taxon>Rhizorhapis</taxon>
    </lineage>
</organism>
<comment type="caution">
    <text evidence="1">The sequence shown here is derived from an EMBL/GenBank/DDBJ whole genome shotgun (WGS) entry which is preliminary data.</text>
</comment>
<protein>
    <submittedName>
        <fullName evidence="1">Uncharacterized protein</fullName>
    </submittedName>
</protein>
<gene>
    <name evidence="1" type="ORF">HNQ99_000862</name>
</gene>
<dbReference type="AlphaFoldDB" id="A0A840HSI5"/>
<keyword evidence="2" id="KW-1185">Reference proteome</keyword>
<proteinExistence type="predicted"/>
<reference evidence="1 2" key="1">
    <citation type="submission" date="2020-08" db="EMBL/GenBank/DDBJ databases">
        <title>Genomic Encyclopedia of Type Strains, Phase IV (KMG-IV): sequencing the most valuable type-strain genomes for metagenomic binning, comparative biology and taxonomic classification.</title>
        <authorList>
            <person name="Goeker M."/>
        </authorList>
    </citation>
    <scope>NUCLEOTIDE SEQUENCE [LARGE SCALE GENOMIC DNA]</scope>
    <source>
        <strain evidence="1 2">DSM 7465</strain>
    </source>
</reference>
<evidence type="ECO:0000313" key="1">
    <source>
        <dbReference type="EMBL" id="MBB4640569.1"/>
    </source>
</evidence>
<accession>A0A840HSI5</accession>
<dbReference type="Proteomes" id="UP000575068">
    <property type="component" value="Unassembled WGS sequence"/>
</dbReference>
<name>A0A840HSI5_9SPHN</name>
<dbReference type="RefSeq" id="WP_184474430.1">
    <property type="nucleotide sequence ID" value="NZ_JACHOV010000003.1"/>
</dbReference>
<sequence length="96" mass="10138">MDRNLFLAILAMDSYNRGYGVGIKDLDVNLNVTKIGNATIRTDSVTEIGASAESTGFYALAYDMTGVEGFSAGDTVIAYRGTDANFAASDRNGGLQ</sequence>
<dbReference type="EMBL" id="JACHOV010000003">
    <property type="protein sequence ID" value="MBB4640569.1"/>
    <property type="molecule type" value="Genomic_DNA"/>
</dbReference>
<evidence type="ECO:0000313" key="2">
    <source>
        <dbReference type="Proteomes" id="UP000575068"/>
    </source>
</evidence>